<dbReference type="PANTHER" id="PTHR11439:SF467">
    <property type="entry name" value="INTEGRASE CATALYTIC DOMAIN-CONTAINING PROTEIN"/>
    <property type="match status" value="1"/>
</dbReference>
<dbReference type="PANTHER" id="PTHR11439">
    <property type="entry name" value="GAG-POL-RELATED RETROTRANSPOSON"/>
    <property type="match status" value="1"/>
</dbReference>
<proteinExistence type="predicted"/>
<keyword evidence="3" id="KW-1185">Reference proteome</keyword>
<dbReference type="AlphaFoldDB" id="A0A5N6MU84"/>
<dbReference type="SUPFAM" id="SSF56672">
    <property type="entry name" value="DNA/RNA polymerases"/>
    <property type="match status" value="1"/>
</dbReference>
<evidence type="ECO:0000313" key="2">
    <source>
        <dbReference type="EMBL" id="KAD4178013.1"/>
    </source>
</evidence>
<accession>A0A5N6MU84</accession>
<comment type="caution">
    <text evidence="2">The sequence shown here is derived from an EMBL/GenBank/DDBJ whole genome shotgun (WGS) entry which is preliminary data.</text>
</comment>
<protein>
    <recommendedName>
        <fullName evidence="1">Reverse transcriptase Ty1/copia-type domain-containing protein</fullName>
    </recommendedName>
</protein>
<dbReference type="Proteomes" id="UP000326396">
    <property type="component" value="Linkage Group LG4"/>
</dbReference>
<name>A0A5N6MU84_9ASTR</name>
<organism evidence="2 3">
    <name type="scientific">Mikania micrantha</name>
    <name type="common">bitter vine</name>
    <dbReference type="NCBI Taxonomy" id="192012"/>
    <lineage>
        <taxon>Eukaryota</taxon>
        <taxon>Viridiplantae</taxon>
        <taxon>Streptophyta</taxon>
        <taxon>Embryophyta</taxon>
        <taxon>Tracheophyta</taxon>
        <taxon>Spermatophyta</taxon>
        <taxon>Magnoliopsida</taxon>
        <taxon>eudicotyledons</taxon>
        <taxon>Gunneridae</taxon>
        <taxon>Pentapetalae</taxon>
        <taxon>asterids</taxon>
        <taxon>campanulids</taxon>
        <taxon>Asterales</taxon>
        <taxon>Asteraceae</taxon>
        <taxon>Asteroideae</taxon>
        <taxon>Heliantheae alliance</taxon>
        <taxon>Eupatorieae</taxon>
        <taxon>Mikania</taxon>
    </lineage>
</organism>
<reference evidence="2 3" key="1">
    <citation type="submission" date="2019-05" db="EMBL/GenBank/DDBJ databases">
        <title>Mikania micrantha, genome provides insights into the molecular mechanism of rapid growth.</title>
        <authorList>
            <person name="Liu B."/>
        </authorList>
    </citation>
    <scope>NUCLEOTIDE SEQUENCE [LARGE SCALE GENOMIC DNA]</scope>
    <source>
        <strain evidence="2">NLD-2019</strain>
        <tissue evidence="2">Leaf</tissue>
    </source>
</reference>
<dbReference type="OrthoDB" id="1645289at2759"/>
<dbReference type="Pfam" id="PF07727">
    <property type="entry name" value="RVT_2"/>
    <property type="match status" value="1"/>
</dbReference>
<dbReference type="InterPro" id="IPR013103">
    <property type="entry name" value="RVT_2"/>
</dbReference>
<dbReference type="InterPro" id="IPR043502">
    <property type="entry name" value="DNA/RNA_pol_sf"/>
</dbReference>
<gene>
    <name evidence="2" type="ORF">E3N88_26604</name>
</gene>
<evidence type="ECO:0000259" key="1">
    <source>
        <dbReference type="Pfam" id="PF07727"/>
    </source>
</evidence>
<evidence type="ECO:0000313" key="3">
    <source>
        <dbReference type="Proteomes" id="UP000326396"/>
    </source>
</evidence>
<feature type="domain" description="Reverse transcriptase Ty1/copia-type" evidence="1">
    <location>
        <begin position="4"/>
        <end position="249"/>
    </location>
</feature>
<dbReference type="EMBL" id="SZYD01000014">
    <property type="protein sequence ID" value="KAD4178013.1"/>
    <property type="molecule type" value="Genomic_DNA"/>
</dbReference>
<dbReference type="CDD" id="cd09272">
    <property type="entry name" value="RNase_HI_RT_Ty1"/>
    <property type="match status" value="1"/>
</dbReference>
<sequence length="498" mass="56678">MKKNDVWDFVELPNGVKPVGCKWVFKTKLDPNGNIERFKARLVAKGFTQKERIDYQETFSPVSRKDSLRIVMALVAHFDLELHQMDVKTAFLNGDLYEDVFMKQPEGFMPEGQEHLVCKLKKSIYGLKQASRQWYLKFDEVMKKHGFLKNQVDQCTYLKMSGSNFTILVLYVDDILLASNSLDMLHESKRLLSHNFDMKDLGEASYVIGIEIHRDRVSGLLGLSQKAYIDRVLTRYNMQHCSPSVAPVVKGDVFGSFQCPKTEAEKAQMRMIPYASVVGSLMYAQVCTRPDIAYIFGMLGRYQTNPGLDHWKAAKKVLRYLQGTKDFKLTYRRSDNLEVVGYSDSDFAKCKDDKKSTSGSIFMLADEPISWKSHKQQLTTTSTMMAEYVAVYNATCHGMLLRNLITGLKVVDSISRPLKLYCDNSAAVNFSNSNSSTGAGLYLDTKYLFVRERVEENNLCIEYISTKVMLADPMTKGLPPKIFEEHVSKMGLCKDLMA</sequence>